<dbReference type="EMBL" id="CAXAMN010024581">
    <property type="protein sequence ID" value="CAK9087758.1"/>
    <property type="molecule type" value="Genomic_DNA"/>
</dbReference>
<feature type="non-terminal residue" evidence="2">
    <location>
        <position position="218"/>
    </location>
</feature>
<accession>A0ABP0QJE6</accession>
<evidence type="ECO:0000313" key="3">
    <source>
        <dbReference type="Proteomes" id="UP001642484"/>
    </source>
</evidence>
<sequence length="218" mass="24958">MAAMFQGTLKERRELLHQWLQSGEVPEKCEMMLTMQRSTEEDYDAEEQLLTVEGMKRAGISEKRKIAAVVATQNPILDKDHPEILEEARYWVHVHIKRNHREKSSVSVVAKNRLRADSGGMEAVLPGLTNRRPKKAATKPKKDTKPLEPKTWEEICSDACVDLRKEYLGTACAMDLPKGHELRKQLNSMKVQLGNLMDETKDLDLDVLTQSQFDRTME</sequence>
<protein>
    <submittedName>
        <fullName evidence="2">Uncharacterized protein</fullName>
    </submittedName>
</protein>
<feature type="region of interest" description="Disordered" evidence="1">
    <location>
        <begin position="123"/>
        <end position="146"/>
    </location>
</feature>
<name>A0ABP0QJE6_9DINO</name>
<proteinExistence type="predicted"/>
<keyword evidence="3" id="KW-1185">Reference proteome</keyword>
<reference evidence="2 3" key="1">
    <citation type="submission" date="2024-02" db="EMBL/GenBank/DDBJ databases">
        <authorList>
            <person name="Chen Y."/>
            <person name="Shah S."/>
            <person name="Dougan E. K."/>
            <person name="Thang M."/>
            <person name="Chan C."/>
        </authorList>
    </citation>
    <scope>NUCLEOTIDE SEQUENCE [LARGE SCALE GENOMIC DNA]</scope>
</reference>
<organism evidence="2 3">
    <name type="scientific">Durusdinium trenchii</name>
    <dbReference type="NCBI Taxonomy" id="1381693"/>
    <lineage>
        <taxon>Eukaryota</taxon>
        <taxon>Sar</taxon>
        <taxon>Alveolata</taxon>
        <taxon>Dinophyceae</taxon>
        <taxon>Suessiales</taxon>
        <taxon>Symbiodiniaceae</taxon>
        <taxon>Durusdinium</taxon>
    </lineage>
</organism>
<gene>
    <name evidence="2" type="ORF">CCMP2556_LOCUS42392</name>
</gene>
<evidence type="ECO:0000313" key="2">
    <source>
        <dbReference type="EMBL" id="CAK9087758.1"/>
    </source>
</evidence>
<dbReference type="Proteomes" id="UP001642484">
    <property type="component" value="Unassembled WGS sequence"/>
</dbReference>
<evidence type="ECO:0000256" key="1">
    <source>
        <dbReference type="SAM" id="MobiDB-lite"/>
    </source>
</evidence>
<comment type="caution">
    <text evidence="2">The sequence shown here is derived from an EMBL/GenBank/DDBJ whole genome shotgun (WGS) entry which is preliminary data.</text>
</comment>